<evidence type="ECO:0000313" key="14">
    <source>
        <dbReference type="WBParaSite" id="TREG1_124300.1"/>
    </source>
</evidence>
<dbReference type="Pfam" id="PF00583">
    <property type="entry name" value="Acetyltransf_1"/>
    <property type="match status" value="1"/>
</dbReference>
<evidence type="ECO:0000256" key="6">
    <source>
        <dbReference type="ARBA" id="ARBA00025774"/>
    </source>
</evidence>
<evidence type="ECO:0000256" key="3">
    <source>
        <dbReference type="ARBA" id="ARBA00022829"/>
    </source>
</evidence>
<dbReference type="Gene3D" id="3.40.630.30">
    <property type="match status" value="1"/>
</dbReference>
<dbReference type="EC" id="2.3.1.259" evidence="7"/>
<dbReference type="InterPro" id="IPR000182">
    <property type="entry name" value="GNAT_dom"/>
</dbReference>
<dbReference type="SUPFAM" id="SSF55729">
    <property type="entry name" value="Acyl-CoA N-acyltransferases (Nat)"/>
    <property type="match status" value="1"/>
</dbReference>
<dbReference type="EC" id="2.3.1.48" evidence="1"/>
<feature type="region of interest" description="Disordered" evidence="11">
    <location>
        <begin position="316"/>
        <end position="350"/>
    </location>
</feature>
<dbReference type="GO" id="GO:0120518">
    <property type="term" value="F:protein N-terminal-methionine acetyltransferase activity"/>
    <property type="evidence" value="ECO:0007669"/>
    <property type="project" value="UniProtKB-EC"/>
</dbReference>
<sequence length="350" mass="38939">MKSYPSSWFQDLLNNSSLISIVAILDNDLIGVIVGTVTTLGRCNVDDRNLLSASFPLSTSVAYILSLGVTASYRSKGVASILLRSFIGYVSGENLEWLNNPDHHIIFSNSLDFSTDKVYVNANHNGNIIHANNRTTLPVPLYIKDYQSLYELIIHLPPVSPVQAVYLHVLHSNLPARRFYEKRGFICLHTRPGCYTIDGKPADGCTYVLHTNGGYLDVKSTNSLSNFMNNFFNEHSTVYHLRWIVQVITQSGYTILYKLSRLLHNLCDDISSILHLNINNNRHHPQQKQRQQPTYERDNLYISSQSIPLLYPSLAASVSTPSSPSSSSSSSSSSLLMSSSPSSSSSSVYL</sequence>
<keyword evidence="2" id="KW-0808">Transferase</keyword>
<keyword evidence="3" id="KW-0159">Chromosome partition</keyword>
<protein>
    <recommendedName>
        <fullName evidence="8">N-alpha-acetyltransferase 60</fullName>
        <ecNumber evidence="7">2.3.1.259</ecNumber>
        <ecNumber evidence="1">2.3.1.48</ecNumber>
    </recommendedName>
</protein>
<reference evidence="13" key="1">
    <citation type="submission" date="2022-06" db="EMBL/GenBank/DDBJ databases">
        <authorList>
            <person name="Berger JAMES D."/>
            <person name="Berger JAMES D."/>
        </authorList>
    </citation>
    <scope>NUCLEOTIDE SEQUENCE [LARGE SCALE GENOMIC DNA]</scope>
</reference>
<comment type="similarity">
    <text evidence="6">Belongs to the acetyltransferase family. NAA60 subfamily.</text>
</comment>
<dbReference type="WBParaSite" id="TREG1_124300.1">
    <property type="protein sequence ID" value="TREG1_124300.1"/>
    <property type="gene ID" value="TREG1_124300"/>
</dbReference>
<evidence type="ECO:0000256" key="1">
    <source>
        <dbReference type="ARBA" id="ARBA00013184"/>
    </source>
</evidence>
<evidence type="ECO:0000256" key="4">
    <source>
        <dbReference type="ARBA" id="ARBA00022853"/>
    </source>
</evidence>
<dbReference type="PANTHER" id="PTHR14744">
    <property type="entry name" value="N-ALPHA-ACETYLTRANSFERASE 60"/>
    <property type="match status" value="1"/>
</dbReference>
<evidence type="ECO:0000256" key="2">
    <source>
        <dbReference type="ARBA" id="ARBA00022679"/>
    </source>
</evidence>
<dbReference type="PANTHER" id="PTHR14744:SF15">
    <property type="entry name" value="N-ALPHA-ACETYLTRANSFERASE 60"/>
    <property type="match status" value="1"/>
</dbReference>
<reference evidence="14" key="2">
    <citation type="submission" date="2023-11" db="UniProtKB">
        <authorList>
            <consortium name="WormBaseParasite"/>
        </authorList>
    </citation>
    <scope>IDENTIFICATION</scope>
</reference>
<dbReference type="GO" id="GO:0004402">
    <property type="term" value="F:histone acetyltransferase activity"/>
    <property type="evidence" value="ECO:0007669"/>
    <property type="project" value="TreeGrafter"/>
</dbReference>
<dbReference type="PROSITE" id="PS51186">
    <property type="entry name" value="GNAT"/>
    <property type="match status" value="1"/>
</dbReference>
<name>A0AA85IW79_TRIRE</name>
<dbReference type="GO" id="GO:0000139">
    <property type="term" value="C:Golgi membrane"/>
    <property type="evidence" value="ECO:0007669"/>
    <property type="project" value="TreeGrafter"/>
</dbReference>
<evidence type="ECO:0000256" key="5">
    <source>
        <dbReference type="ARBA" id="ARBA00023315"/>
    </source>
</evidence>
<dbReference type="InterPro" id="IPR045141">
    <property type="entry name" value="NAA60-like"/>
</dbReference>
<dbReference type="CDD" id="cd04301">
    <property type="entry name" value="NAT_SF"/>
    <property type="match status" value="1"/>
</dbReference>
<evidence type="ECO:0000313" key="13">
    <source>
        <dbReference type="Proteomes" id="UP000050795"/>
    </source>
</evidence>
<comment type="catalytic activity">
    <reaction evidence="10">
        <text>N-terminal L-methionyl-[transmembrane protein] + acetyl-CoA = N-terminal N(alpha)-acetyl-L-methionyl-[transmembrane protein] + CoA + H(+)</text>
        <dbReference type="Rhea" id="RHEA:50604"/>
        <dbReference type="Rhea" id="RHEA-COMP:12745"/>
        <dbReference type="Rhea" id="RHEA-COMP:12746"/>
        <dbReference type="ChEBI" id="CHEBI:15378"/>
        <dbReference type="ChEBI" id="CHEBI:57287"/>
        <dbReference type="ChEBI" id="CHEBI:57288"/>
        <dbReference type="ChEBI" id="CHEBI:64731"/>
        <dbReference type="ChEBI" id="CHEBI:133414"/>
        <dbReference type="EC" id="2.3.1.259"/>
    </reaction>
</comment>
<feature type="domain" description="N-acetyltransferase" evidence="12">
    <location>
        <begin position="1"/>
        <end position="203"/>
    </location>
</feature>
<evidence type="ECO:0000256" key="9">
    <source>
        <dbReference type="ARBA" id="ARBA00048017"/>
    </source>
</evidence>
<evidence type="ECO:0000259" key="12">
    <source>
        <dbReference type="PROSITE" id="PS51186"/>
    </source>
</evidence>
<dbReference type="Proteomes" id="UP000050795">
    <property type="component" value="Unassembled WGS sequence"/>
</dbReference>
<accession>A0AA85IW79</accession>
<evidence type="ECO:0000256" key="11">
    <source>
        <dbReference type="SAM" id="MobiDB-lite"/>
    </source>
</evidence>
<keyword evidence="4" id="KW-0156">Chromatin regulator</keyword>
<keyword evidence="13" id="KW-1185">Reference proteome</keyword>
<evidence type="ECO:0000256" key="8">
    <source>
        <dbReference type="ARBA" id="ARBA00026144"/>
    </source>
</evidence>
<comment type="catalytic activity">
    <reaction evidence="9">
        <text>L-lysyl-[protein] + acetyl-CoA = N(6)-acetyl-L-lysyl-[protein] + CoA + H(+)</text>
        <dbReference type="Rhea" id="RHEA:45948"/>
        <dbReference type="Rhea" id="RHEA-COMP:9752"/>
        <dbReference type="Rhea" id="RHEA-COMP:10731"/>
        <dbReference type="ChEBI" id="CHEBI:15378"/>
        <dbReference type="ChEBI" id="CHEBI:29969"/>
        <dbReference type="ChEBI" id="CHEBI:57287"/>
        <dbReference type="ChEBI" id="CHEBI:57288"/>
        <dbReference type="ChEBI" id="CHEBI:61930"/>
        <dbReference type="EC" id="2.3.1.48"/>
    </reaction>
</comment>
<evidence type="ECO:0000256" key="10">
    <source>
        <dbReference type="ARBA" id="ARBA00048848"/>
    </source>
</evidence>
<keyword evidence="5" id="KW-0012">Acyltransferase</keyword>
<organism evidence="13 14">
    <name type="scientific">Trichobilharzia regenti</name>
    <name type="common">Nasal bird schistosome</name>
    <dbReference type="NCBI Taxonomy" id="157069"/>
    <lineage>
        <taxon>Eukaryota</taxon>
        <taxon>Metazoa</taxon>
        <taxon>Spiralia</taxon>
        <taxon>Lophotrochozoa</taxon>
        <taxon>Platyhelminthes</taxon>
        <taxon>Trematoda</taxon>
        <taxon>Digenea</taxon>
        <taxon>Strigeidida</taxon>
        <taxon>Schistosomatoidea</taxon>
        <taxon>Schistosomatidae</taxon>
        <taxon>Trichobilharzia</taxon>
    </lineage>
</organism>
<proteinExistence type="inferred from homology"/>
<evidence type="ECO:0000256" key="7">
    <source>
        <dbReference type="ARBA" id="ARBA00026111"/>
    </source>
</evidence>
<dbReference type="AlphaFoldDB" id="A0AA85IW79"/>
<dbReference type="InterPro" id="IPR016181">
    <property type="entry name" value="Acyl_CoA_acyltransferase"/>
</dbReference>
<dbReference type="GO" id="GO:0007059">
    <property type="term" value="P:chromosome segregation"/>
    <property type="evidence" value="ECO:0007669"/>
    <property type="project" value="UniProtKB-KW"/>
</dbReference>